<keyword evidence="5" id="KW-0190">Covalent protein-DNA linkage</keyword>
<dbReference type="GO" id="GO:0003697">
    <property type="term" value="F:single-stranded DNA binding"/>
    <property type="evidence" value="ECO:0007669"/>
    <property type="project" value="InterPro"/>
</dbReference>
<evidence type="ECO:0000256" key="6">
    <source>
        <dbReference type="ARBA" id="ARBA00023125"/>
    </source>
</evidence>
<dbReference type="EC" id="3.4.-.-" evidence="8"/>
<reference evidence="9 10" key="1">
    <citation type="submission" date="2016-03" db="EMBL/GenBank/DDBJ databases">
        <authorList>
            <person name="Ploux O."/>
        </authorList>
    </citation>
    <scope>NUCLEOTIDE SEQUENCE [LARGE SCALE GENOMIC DNA]</scope>
    <source>
        <strain evidence="9 10">R-45370</strain>
    </source>
</reference>
<dbReference type="PANTHER" id="PTHR13604">
    <property type="entry name" value="DC12-RELATED"/>
    <property type="match status" value="1"/>
</dbReference>
<evidence type="ECO:0000313" key="9">
    <source>
        <dbReference type="EMBL" id="OAI19427.1"/>
    </source>
</evidence>
<evidence type="ECO:0000256" key="3">
    <source>
        <dbReference type="ARBA" id="ARBA00022763"/>
    </source>
</evidence>
<evidence type="ECO:0000256" key="4">
    <source>
        <dbReference type="ARBA" id="ARBA00022801"/>
    </source>
</evidence>
<evidence type="ECO:0000256" key="2">
    <source>
        <dbReference type="ARBA" id="ARBA00022670"/>
    </source>
</evidence>
<keyword evidence="10" id="KW-1185">Reference proteome</keyword>
<dbReference type="AlphaFoldDB" id="A0A177NN01"/>
<dbReference type="GO" id="GO:0016829">
    <property type="term" value="F:lyase activity"/>
    <property type="evidence" value="ECO:0007669"/>
    <property type="project" value="UniProtKB-KW"/>
</dbReference>
<keyword evidence="3" id="KW-0227">DNA damage</keyword>
<keyword evidence="4 8" id="KW-0378">Hydrolase</keyword>
<keyword evidence="7" id="KW-0456">Lyase</keyword>
<evidence type="ECO:0000256" key="8">
    <source>
        <dbReference type="RuleBase" id="RU364100"/>
    </source>
</evidence>
<protein>
    <recommendedName>
        <fullName evidence="8">Abasic site processing protein</fullName>
        <ecNumber evidence="8">3.4.-.-</ecNumber>
    </recommendedName>
</protein>
<dbReference type="GO" id="GO:0008233">
    <property type="term" value="F:peptidase activity"/>
    <property type="evidence" value="ECO:0007669"/>
    <property type="project" value="UniProtKB-KW"/>
</dbReference>
<organism evidence="9 10">
    <name type="scientific">Methylomonas lenta</name>
    <dbReference type="NCBI Taxonomy" id="980561"/>
    <lineage>
        <taxon>Bacteria</taxon>
        <taxon>Pseudomonadati</taxon>
        <taxon>Pseudomonadota</taxon>
        <taxon>Gammaproteobacteria</taxon>
        <taxon>Methylococcales</taxon>
        <taxon>Methylococcaceae</taxon>
        <taxon>Methylomonas</taxon>
    </lineage>
</organism>
<dbReference type="Proteomes" id="UP000078476">
    <property type="component" value="Unassembled WGS sequence"/>
</dbReference>
<name>A0A177NN01_9GAMM</name>
<accession>A0A177NN01</accession>
<proteinExistence type="inferred from homology"/>
<dbReference type="EMBL" id="LUUI01000066">
    <property type="protein sequence ID" value="OAI19427.1"/>
    <property type="molecule type" value="Genomic_DNA"/>
</dbReference>
<dbReference type="GO" id="GO:0106300">
    <property type="term" value="P:protein-DNA covalent cross-linking repair"/>
    <property type="evidence" value="ECO:0007669"/>
    <property type="project" value="InterPro"/>
</dbReference>
<comment type="caution">
    <text evidence="9">The sequence shown here is derived from an EMBL/GenBank/DDBJ whole genome shotgun (WGS) entry which is preliminary data.</text>
</comment>
<dbReference type="PANTHER" id="PTHR13604:SF0">
    <property type="entry name" value="ABASIC SITE PROCESSING PROTEIN HMCES"/>
    <property type="match status" value="1"/>
</dbReference>
<comment type="similarity">
    <text evidence="1 8">Belongs to the SOS response-associated peptidase family.</text>
</comment>
<gene>
    <name evidence="9" type="ORF">A1359_03805</name>
</gene>
<evidence type="ECO:0000256" key="1">
    <source>
        <dbReference type="ARBA" id="ARBA00008136"/>
    </source>
</evidence>
<keyword evidence="2 8" id="KW-0645">Protease</keyword>
<dbReference type="Gene3D" id="3.90.1680.10">
    <property type="entry name" value="SOS response associated peptidase-like"/>
    <property type="match status" value="1"/>
</dbReference>
<dbReference type="OrthoDB" id="6192129at2"/>
<keyword evidence="6" id="KW-0238">DNA-binding</keyword>
<sequence length="217" mass="25034">MCGRFNLTASPDTIAEHFQLQRPLHYQLSYNITPAQKILCIVELEDKSLKPVNLFWGLVPSWAKDDKNSHHLINARAETVREKPSFRAAFHKRRCLVVATGFYEWQTLESGKQAFHIHRQDNNLFAFAGLWEHWEHDQQTLYSCTIITTAAEEIMKPIHERMPVIIPVDDYRGWLGKSVDEQEVFGMLDNQAYSAMTATSVCSYVNNPRHDDAGCLR</sequence>
<evidence type="ECO:0000313" key="10">
    <source>
        <dbReference type="Proteomes" id="UP000078476"/>
    </source>
</evidence>
<dbReference type="GO" id="GO:0006508">
    <property type="term" value="P:proteolysis"/>
    <property type="evidence" value="ECO:0007669"/>
    <property type="project" value="UniProtKB-KW"/>
</dbReference>
<evidence type="ECO:0000256" key="7">
    <source>
        <dbReference type="ARBA" id="ARBA00023239"/>
    </source>
</evidence>
<dbReference type="SUPFAM" id="SSF143081">
    <property type="entry name" value="BB1717-like"/>
    <property type="match status" value="1"/>
</dbReference>
<dbReference type="Pfam" id="PF02586">
    <property type="entry name" value="SRAP"/>
    <property type="match status" value="1"/>
</dbReference>
<dbReference type="InterPro" id="IPR003738">
    <property type="entry name" value="SRAP"/>
</dbReference>
<dbReference type="InterPro" id="IPR036590">
    <property type="entry name" value="SRAP-like"/>
</dbReference>
<dbReference type="RefSeq" id="WP_066978567.1">
    <property type="nucleotide sequence ID" value="NZ_LUUI01000066.1"/>
</dbReference>
<evidence type="ECO:0000256" key="5">
    <source>
        <dbReference type="ARBA" id="ARBA00023124"/>
    </source>
</evidence>